<dbReference type="EMBL" id="JASJQH010007708">
    <property type="protein sequence ID" value="KAK9702637.1"/>
    <property type="molecule type" value="Genomic_DNA"/>
</dbReference>
<name>A0ABR2VUD0_9FUNG</name>
<reference evidence="1 2" key="1">
    <citation type="submission" date="2023-04" db="EMBL/GenBank/DDBJ databases">
        <title>Genome of Basidiobolus ranarum AG-B5.</title>
        <authorList>
            <person name="Stajich J.E."/>
            <person name="Carter-House D."/>
            <person name="Gryganskyi A."/>
        </authorList>
    </citation>
    <scope>NUCLEOTIDE SEQUENCE [LARGE SCALE GENOMIC DNA]</scope>
    <source>
        <strain evidence="1 2">AG-B5</strain>
    </source>
</reference>
<sequence length="63" mass="6899">MVLAFIRAAKSISPAVRNAVSARGLATAVGGSAPQKVSISNLEKDKYINYQRIEDNLKIIRKR</sequence>
<evidence type="ECO:0000313" key="2">
    <source>
        <dbReference type="Proteomes" id="UP001479436"/>
    </source>
</evidence>
<keyword evidence="2" id="KW-1185">Reference proteome</keyword>
<dbReference type="EC" id="4.2.1.3" evidence="1"/>
<accession>A0ABR2VUD0</accession>
<protein>
    <submittedName>
        <fullName evidence="1">Aconitate hydratase mitochondrial</fullName>
        <ecNumber evidence="1">4.2.1.3</ecNumber>
    </submittedName>
</protein>
<organism evidence="1 2">
    <name type="scientific">Basidiobolus ranarum</name>
    <dbReference type="NCBI Taxonomy" id="34480"/>
    <lineage>
        <taxon>Eukaryota</taxon>
        <taxon>Fungi</taxon>
        <taxon>Fungi incertae sedis</taxon>
        <taxon>Zoopagomycota</taxon>
        <taxon>Entomophthoromycotina</taxon>
        <taxon>Basidiobolomycetes</taxon>
        <taxon>Basidiobolales</taxon>
        <taxon>Basidiobolaceae</taxon>
        <taxon>Basidiobolus</taxon>
    </lineage>
</organism>
<gene>
    <name evidence="1" type="primary">ACO1_2</name>
    <name evidence="1" type="ORF">K7432_011149</name>
</gene>
<dbReference type="GO" id="GO:0003994">
    <property type="term" value="F:aconitate hydratase activity"/>
    <property type="evidence" value="ECO:0007669"/>
    <property type="project" value="UniProtKB-EC"/>
</dbReference>
<keyword evidence="1" id="KW-0456">Lyase</keyword>
<dbReference type="Proteomes" id="UP001479436">
    <property type="component" value="Unassembled WGS sequence"/>
</dbReference>
<comment type="caution">
    <text evidence="1">The sequence shown here is derived from an EMBL/GenBank/DDBJ whole genome shotgun (WGS) entry which is preliminary data.</text>
</comment>
<proteinExistence type="predicted"/>
<evidence type="ECO:0000313" key="1">
    <source>
        <dbReference type="EMBL" id="KAK9702637.1"/>
    </source>
</evidence>